<reference evidence="1 2" key="1">
    <citation type="submission" date="2016-10" db="EMBL/GenBank/DDBJ databases">
        <title>Draft genome sequence of Coniochaeta ligniaria NRRL30616, a lignocellulolytic fungus for bioabatement of inhibitors in plant biomass hydrolysates.</title>
        <authorList>
            <consortium name="DOE Joint Genome Institute"/>
            <person name="Jimenez D.J."/>
            <person name="Hector R.E."/>
            <person name="Riley R."/>
            <person name="Sun H."/>
            <person name="Grigoriev I.V."/>
            <person name="Van Elsas J.D."/>
            <person name="Nichols N.N."/>
        </authorList>
    </citation>
    <scope>NUCLEOTIDE SEQUENCE [LARGE SCALE GENOMIC DNA]</scope>
    <source>
        <strain evidence="1 2">NRRL 30616</strain>
    </source>
</reference>
<sequence length="65" mass="6772">MQLDLGSLLGRSFTSSVVMVDRQSDVEQGFAGLDKGCGCCSEADTCCGAINGTDQPAVGTYHRLV</sequence>
<evidence type="ECO:0000313" key="2">
    <source>
        <dbReference type="Proteomes" id="UP000182658"/>
    </source>
</evidence>
<dbReference type="AlphaFoldDB" id="A0A1J7JVG9"/>
<dbReference type="Proteomes" id="UP000182658">
    <property type="component" value="Unassembled WGS sequence"/>
</dbReference>
<name>A0A1J7JVG9_9PEZI</name>
<keyword evidence="2" id="KW-1185">Reference proteome</keyword>
<dbReference type="EMBL" id="KV875094">
    <property type="protein sequence ID" value="OIW33388.1"/>
    <property type="molecule type" value="Genomic_DNA"/>
</dbReference>
<organism evidence="1 2">
    <name type="scientific">Coniochaeta ligniaria NRRL 30616</name>
    <dbReference type="NCBI Taxonomy" id="1408157"/>
    <lineage>
        <taxon>Eukaryota</taxon>
        <taxon>Fungi</taxon>
        <taxon>Dikarya</taxon>
        <taxon>Ascomycota</taxon>
        <taxon>Pezizomycotina</taxon>
        <taxon>Sordariomycetes</taxon>
        <taxon>Sordariomycetidae</taxon>
        <taxon>Coniochaetales</taxon>
        <taxon>Coniochaetaceae</taxon>
        <taxon>Coniochaeta</taxon>
    </lineage>
</organism>
<evidence type="ECO:0000313" key="1">
    <source>
        <dbReference type="EMBL" id="OIW33388.1"/>
    </source>
</evidence>
<dbReference type="InParanoid" id="A0A1J7JVG9"/>
<accession>A0A1J7JVG9</accession>
<protein>
    <submittedName>
        <fullName evidence="1">Uncharacterized protein</fullName>
    </submittedName>
</protein>
<gene>
    <name evidence="1" type="ORF">CONLIGDRAFT_174926</name>
</gene>
<proteinExistence type="predicted"/>